<dbReference type="GO" id="GO:0005680">
    <property type="term" value="C:anaphase-promoting complex"/>
    <property type="evidence" value="ECO:0007669"/>
    <property type="project" value="InterPro"/>
</dbReference>
<dbReference type="AlphaFoldDB" id="A0A7S4QWD6"/>
<protein>
    <recommendedName>
        <fullName evidence="7">Anaphase-promoting complex subunit 5</fullName>
    </recommendedName>
</protein>
<gene>
    <name evidence="6" type="ORF">DBRI00130_LOCUS9040</name>
</gene>
<keyword evidence="3" id="KW-0833">Ubl conjugation pathway</keyword>
<accession>A0A7S4QWD6</accession>
<dbReference type="GO" id="GO:0051301">
    <property type="term" value="P:cell division"/>
    <property type="evidence" value="ECO:0007669"/>
    <property type="project" value="UniProtKB-KW"/>
</dbReference>
<feature type="region of interest" description="Disordered" evidence="5">
    <location>
        <begin position="106"/>
        <end position="126"/>
    </location>
</feature>
<proteinExistence type="predicted"/>
<evidence type="ECO:0000256" key="4">
    <source>
        <dbReference type="ARBA" id="ARBA00023306"/>
    </source>
</evidence>
<dbReference type="PANTHER" id="PTHR12830:SF9">
    <property type="entry name" value="ANAPHASE-PROMOTING COMPLEX SUBUNIT 5"/>
    <property type="match status" value="1"/>
</dbReference>
<sequence length="558" mass="62781">MVSLTQDCFSIFSNQHLVSSGVWNTMGFSSSSALSAFMAYHVYGGVHGESSSSSDVDGVLSSQDVEYVLHTIASSILYGNNSEMIPSSSITTLTLLSNIGLETEKDKEETQISKNDATAITPGDLSNSQNDSNGIVYADALRKLFHLRKLYNNTSSSSTNDAIRNKSWLHGIALFLHEWSIRRCDIQTASSLSLFLFSVPPPPSIILRGSSSISNINGDSHAFMSSSSSSSSLLVSIQSIEQLILQQCQYRNWEHAKYLTKKLCLICFKCKLHYHRASYLLRHALILLEQQDSSSSSSSSSSKSYFLSALPFLLECLSLCESQSIDSIHASALCVLAGVHSRLDNYQKGRAMVLSCMPSLLCHGHVWFQGEGYFIIAKCYLRESSDFVVSYNNKDDSRRGKEGGGGMKKSYKKQLMKLHRLALSNLNESKTLFRRVQDIERLREVHYLRARIYDSMYNLTDPTSTNRCCKREKYQMERNRAAREYGEICRQVLHMKTAVMPLPLSTRRQQYQQQPKQKRTRCRIVWSDALVSAMSKECGSEDILSLLEEELVLMESEL</sequence>
<reference evidence="6" key="1">
    <citation type="submission" date="2021-01" db="EMBL/GenBank/DDBJ databases">
        <authorList>
            <person name="Corre E."/>
            <person name="Pelletier E."/>
            <person name="Niang G."/>
            <person name="Scheremetjew M."/>
            <person name="Finn R."/>
            <person name="Kale V."/>
            <person name="Holt S."/>
            <person name="Cochrane G."/>
            <person name="Meng A."/>
            <person name="Brown T."/>
            <person name="Cohen L."/>
        </authorList>
    </citation>
    <scope>NUCLEOTIDE SEQUENCE</scope>
    <source>
        <strain evidence="6">GSO104</strain>
    </source>
</reference>
<evidence type="ECO:0000313" key="6">
    <source>
        <dbReference type="EMBL" id="CAE4596048.1"/>
    </source>
</evidence>
<dbReference type="GO" id="GO:0045842">
    <property type="term" value="P:positive regulation of mitotic metaphase/anaphase transition"/>
    <property type="evidence" value="ECO:0007669"/>
    <property type="project" value="TreeGrafter"/>
</dbReference>
<dbReference type="GO" id="GO:0031145">
    <property type="term" value="P:anaphase-promoting complex-dependent catabolic process"/>
    <property type="evidence" value="ECO:0007669"/>
    <property type="project" value="TreeGrafter"/>
</dbReference>
<name>A0A7S4QWD6_9STRA</name>
<dbReference type="GO" id="GO:0070979">
    <property type="term" value="P:protein K11-linked ubiquitination"/>
    <property type="evidence" value="ECO:0007669"/>
    <property type="project" value="TreeGrafter"/>
</dbReference>
<dbReference type="PANTHER" id="PTHR12830">
    <property type="entry name" value="ANAPHASE-PROMOTING COMPLEX SUBUNIT 5"/>
    <property type="match status" value="1"/>
</dbReference>
<organism evidence="6">
    <name type="scientific">Ditylum brightwellii</name>
    <dbReference type="NCBI Taxonomy" id="49249"/>
    <lineage>
        <taxon>Eukaryota</taxon>
        <taxon>Sar</taxon>
        <taxon>Stramenopiles</taxon>
        <taxon>Ochrophyta</taxon>
        <taxon>Bacillariophyta</taxon>
        <taxon>Mediophyceae</taxon>
        <taxon>Lithodesmiophycidae</taxon>
        <taxon>Lithodesmiales</taxon>
        <taxon>Lithodesmiaceae</taxon>
        <taxon>Ditylum</taxon>
    </lineage>
</organism>
<dbReference type="InterPro" id="IPR037679">
    <property type="entry name" value="Apc5"/>
</dbReference>
<evidence type="ECO:0000256" key="1">
    <source>
        <dbReference type="ARBA" id="ARBA00022618"/>
    </source>
</evidence>
<feature type="compositionally biased region" description="Polar residues" evidence="5">
    <location>
        <begin position="112"/>
        <end position="126"/>
    </location>
</feature>
<evidence type="ECO:0000256" key="2">
    <source>
        <dbReference type="ARBA" id="ARBA00022776"/>
    </source>
</evidence>
<evidence type="ECO:0000256" key="3">
    <source>
        <dbReference type="ARBA" id="ARBA00022786"/>
    </source>
</evidence>
<evidence type="ECO:0008006" key="7">
    <source>
        <dbReference type="Google" id="ProtNLM"/>
    </source>
</evidence>
<keyword evidence="2" id="KW-0498">Mitosis</keyword>
<keyword evidence="1" id="KW-0132">Cell division</keyword>
<keyword evidence="4" id="KW-0131">Cell cycle</keyword>
<dbReference type="EMBL" id="HBNS01011181">
    <property type="protein sequence ID" value="CAE4596048.1"/>
    <property type="molecule type" value="Transcribed_RNA"/>
</dbReference>
<evidence type="ECO:0000256" key="5">
    <source>
        <dbReference type="SAM" id="MobiDB-lite"/>
    </source>
</evidence>